<organism evidence="2">
    <name type="scientific">uncultured Caudovirales phage</name>
    <dbReference type="NCBI Taxonomy" id="2100421"/>
    <lineage>
        <taxon>Viruses</taxon>
        <taxon>Duplodnaviria</taxon>
        <taxon>Heunggongvirae</taxon>
        <taxon>Uroviricota</taxon>
        <taxon>Caudoviricetes</taxon>
        <taxon>Peduoviridae</taxon>
        <taxon>Maltschvirus</taxon>
        <taxon>Maltschvirus maltsch</taxon>
    </lineage>
</organism>
<proteinExistence type="predicted"/>
<dbReference type="EMBL" id="LR796737">
    <property type="protein sequence ID" value="CAB4162511.1"/>
    <property type="molecule type" value="Genomic_DNA"/>
</dbReference>
<sequence length="215" mass="23570">MQRSGVLRTGIEQVGQTQYGSDQIELVEKFRGLDIFDIDEGGKTKRVVFGNIPQGVKIEPIKNMPEIVPMSPFDISGLSRQSKEGQQVAYDYAHALAATKIYSDNTGIEAGAHTASQVNALLYAGSRGDDTAMVEFQKMVEIGRQRVAVERAKLTALPGLDDFTGGPLMDPTVKVLPDHLRPGSRNYEAIKKLEGGQAQIDLQTSNYHSSTRKIY</sequence>
<dbReference type="EMBL" id="LR796418">
    <property type="protein sequence ID" value="CAB4142960.1"/>
    <property type="molecule type" value="Genomic_DNA"/>
</dbReference>
<evidence type="ECO:0000313" key="1">
    <source>
        <dbReference type="EMBL" id="CAB4142960.1"/>
    </source>
</evidence>
<accession>A0A6J5NZ65</accession>
<evidence type="ECO:0000313" key="2">
    <source>
        <dbReference type="EMBL" id="CAB4162511.1"/>
    </source>
</evidence>
<reference evidence="2" key="1">
    <citation type="submission" date="2020-04" db="EMBL/GenBank/DDBJ databases">
        <authorList>
            <person name="Chiriac C."/>
            <person name="Salcher M."/>
            <person name="Ghai R."/>
            <person name="Kavagutti S V."/>
        </authorList>
    </citation>
    <scope>NUCLEOTIDE SEQUENCE</scope>
</reference>
<gene>
    <name evidence="1" type="ORF">UFOVP436_53</name>
    <name evidence="2" type="ORF">UFOVP784_53</name>
</gene>
<protein>
    <submittedName>
        <fullName evidence="2">Uncharacterized protein</fullName>
    </submittedName>
</protein>
<name>A0A6J5NZ65_9CAUD</name>